<dbReference type="InterPro" id="IPR016181">
    <property type="entry name" value="Acyl_CoA_acyltransferase"/>
</dbReference>
<dbReference type="PROSITE" id="PS51186">
    <property type="entry name" value="GNAT"/>
    <property type="match status" value="1"/>
</dbReference>
<proteinExistence type="predicted"/>
<dbReference type="SUPFAM" id="SSF55729">
    <property type="entry name" value="Acyl-CoA N-acyltransferases (Nat)"/>
    <property type="match status" value="1"/>
</dbReference>
<dbReference type="RefSeq" id="WP_089825881.1">
    <property type="nucleotide sequence ID" value="NZ_FODV01000009.1"/>
</dbReference>
<evidence type="ECO:0000259" key="1">
    <source>
        <dbReference type="PROSITE" id="PS51186"/>
    </source>
</evidence>
<dbReference type="Gene3D" id="3.40.630.30">
    <property type="match status" value="1"/>
</dbReference>
<dbReference type="EMBL" id="FODV01000009">
    <property type="protein sequence ID" value="SEO98331.1"/>
    <property type="molecule type" value="Genomic_DNA"/>
</dbReference>
<sequence>MTPETRDIVDEYWSDALDCSRETLRSDGVAVVASDANDTNDVEIVARGGSAVVAVAPDRSTVVREALAGLDAVDVVEPGVLVERLAAVDVAVDDVLGPAFLGYVDDSTLSPVERPARVLTEGDDRAYDEFRAACDDEWSAGGSSFVPGRSVGRFVGSELVALAGYEVWDDTLAHIAVVTHPEHRDEGHAQAVVSEVARAALDAGLVPQYRTLDAWPWSVAVATNLGFERWGTSVLVRPA</sequence>
<dbReference type="Pfam" id="PF12746">
    <property type="entry name" value="GNAT_acetyltran"/>
    <property type="match status" value="1"/>
</dbReference>
<dbReference type="InterPro" id="IPR027365">
    <property type="entry name" value="GNAT_acetyltra_YdfB-like"/>
</dbReference>
<keyword evidence="3" id="KW-1185">Reference proteome</keyword>
<evidence type="ECO:0000313" key="3">
    <source>
        <dbReference type="Proteomes" id="UP000199126"/>
    </source>
</evidence>
<name>A0A1H8U583_9EURY</name>
<protein>
    <recommendedName>
        <fullName evidence="1">N-acetyltransferase domain-containing protein</fullName>
    </recommendedName>
</protein>
<dbReference type="Proteomes" id="UP000199126">
    <property type="component" value="Unassembled WGS sequence"/>
</dbReference>
<dbReference type="GO" id="GO:0016747">
    <property type="term" value="F:acyltransferase activity, transferring groups other than amino-acyl groups"/>
    <property type="evidence" value="ECO:0007669"/>
    <property type="project" value="InterPro"/>
</dbReference>
<organism evidence="2 3">
    <name type="scientific">Halogranum amylolyticum</name>
    <dbReference type="NCBI Taxonomy" id="660520"/>
    <lineage>
        <taxon>Archaea</taxon>
        <taxon>Methanobacteriati</taxon>
        <taxon>Methanobacteriota</taxon>
        <taxon>Stenosarchaea group</taxon>
        <taxon>Halobacteria</taxon>
        <taxon>Halobacteriales</taxon>
        <taxon>Haloferacaceae</taxon>
    </lineage>
</organism>
<gene>
    <name evidence="2" type="ORF">SAMN04487948_109143</name>
</gene>
<accession>A0A1H8U583</accession>
<dbReference type="InterPro" id="IPR000182">
    <property type="entry name" value="GNAT_dom"/>
</dbReference>
<dbReference type="OrthoDB" id="125295at2157"/>
<evidence type="ECO:0000313" key="2">
    <source>
        <dbReference type="EMBL" id="SEO98331.1"/>
    </source>
</evidence>
<feature type="domain" description="N-acetyltransferase" evidence="1">
    <location>
        <begin position="107"/>
        <end position="239"/>
    </location>
</feature>
<reference evidence="3" key="1">
    <citation type="submission" date="2016-10" db="EMBL/GenBank/DDBJ databases">
        <authorList>
            <person name="Varghese N."/>
            <person name="Submissions S."/>
        </authorList>
    </citation>
    <scope>NUCLEOTIDE SEQUENCE [LARGE SCALE GENOMIC DNA]</scope>
    <source>
        <strain evidence="3">CGMCC 1.10121</strain>
    </source>
</reference>
<dbReference type="AlphaFoldDB" id="A0A1H8U583"/>